<evidence type="ECO:0000313" key="4">
    <source>
        <dbReference type="Proteomes" id="UP000199113"/>
    </source>
</evidence>
<name>A0A1I1AW55_9ACTN</name>
<keyword evidence="1" id="KW-1133">Transmembrane helix</keyword>
<dbReference type="EMBL" id="FOKC01000011">
    <property type="protein sequence ID" value="SFB42329.1"/>
    <property type="molecule type" value="Genomic_DNA"/>
</dbReference>
<dbReference type="Proteomes" id="UP000199113">
    <property type="component" value="Unassembled WGS sequence"/>
</dbReference>
<dbReference type="EMBL" id="PJBV01000016">
    <property type="protein sequence ID" value="PKH40952.1"/>
    <property type="molecule type" value="Genomic_DNA"/>
</dbReference>
<keyword evidence="5" id="KW-1185">Reference proteome</keyword>
<protein>
    <submittedName>
        <fullName evidence="3">Membrane protein</fullName>
    </submittedName>
</protein>
<evidence type="ECO:0000313" key="5">
    <source>
        <dbReference type="Proteomes" id="UP000233565"/>
    </source>
</evidence>
<gene>
    <name evidence="2" type="ORF">CXG46_10870</name>
    <name evidence="3" type="ORF">SAMN05192575_11182</name>
</gene>
<accession>A0A1I1AW55</accession>
<evidence type="ECO:0000313" key="3">
    <source>
        <dbReference type="EMBL" id="SFB42329.1"/>
    </source>
</evidence>
<sequence>MSRRGRGLAQAGRRPEPTGWLARQVAHRQAQADRLPWVRRLVAELTRIELVDRSLALGAQALLALLPFLVVLAAYAPQDFAGAVVDHVRETMGLASGDLRPAEELVDSPSIESNTGVFGFLVALVSATSFSRALQRMYARVFEVAKEDSTGRIQRSVVWLPVWLSYLLGVALLARWPDGLLGGNLWIPVLSVAMQVAFWWWSMHFMLSGVRSWGQLLPAALITTAASLLLFVGSGVVMPPYTRSSVAQFGSFGLILAAASWLVAFAGVLVLSSLIGRLVAESEAWRRVLDRVEDRRSQRSQVDPPHRD</sequence>
<keyword evidence="1" id="KW-0472">Membrane</keyword>
<dbReference type="OrthoDB" id="3772792at2"/>
<dbReference type="RefSeq" id="WP_091200916.1">
    <property type="nucleotide sequence ID" value="NZ_FOKC01000011.1"/>
</dbReference>
<feature type="transmembrane region" description="Helical" evidence="1">
    <location>
        <begin position="252"/>
        <end position="279"/>
    </location>
</feature>
<feature type="transmembrane region" description="Helical" evidence="1">
    <location>
        <begin position="55"/>
        <end position="76"/>
    </location>
</feature>
<reference evidence="2 5" key="2">
    <citation type="submission" date="2017-12" db="EMBL/GenBank/DDBJ databases">
        <title>Pharmacopeia of the Arctic Ocean.</title>
        <authorList>
            <person name="Collins E."/>
            <person name="Ducluzeau A.-L."/>
        </authorList>
    </citation>
    <scope>NUCLEOTIDE SEQUENCE [LARGE SCALE GENOMIC DNA]</scope>
    <source>
        <strain evidence="2 5">DSM 23325</strain>
    </source>
</reference>
<feature type="transmembrane region" description="Helical" evidence="1">
    <location>
        <begin position="180"/>
        <end position="201"/>
    </location>
</feature>
<dbReference type="AlphaFoldDB" id="A0A1I1AW55"/>
<organism evidence="3 4">
    <name type="scientific">Nocardioides alpinus</name>
    <dbReference type="NCBI Taxonomy" id="748909"/>
    <lineage>
        <taxon>Bacteria</taxon>
        <taxon>Bacillati</taxon>
        <taxon>Actinomycetota</taxon>
        <taxon>Actinomycetes</taxon>
        <taxon>Propionibacteriales</taxon>
        <taxon>Nocardioidaceae</taxon>
        <taxon>Nocardioides</taxon>
    </lineage>
</organism>
<evidence type="ECO:0000256" key="1">
    <source>
        <dbReference type="SAM" id="Phobius"/>
    </source>
</evidence>
<reference evidence="3" key="1">
    <citation type="submission" date="2016-10" db="EMBL/GenBank/DDBJ databases">
        <authorList>
            <person name="de Groot N.N."/>
        </authorList>
    </citation>
    <scope>NUCLEOTIDE SEQUENCE [LARGE SCALE GENOMIC DNA]</scope>
    <source>
        <strain evidence="3">CGMCC 1.10697</strain>
    </source>
</reference>
<proteinExistence type="predicted"/>
<feature type="transmembrane region" description="Helical" evidence="1">
    <location>
        <begin position="213"/>
        <end position="232"/>
    </location>
</feature>
<feature type="transmembrane region" description="Helical" evidence="1">
    <location>
        <begin position="117"/>
        <end position="135"/>
    </location>
</feature>
<keyword evidence="1" id="KW-0812">Transmembrane</keyword>
<dbReference type="STRING" id="748909.SAMN05192575_11182"/>
<evidence type="ECO:0000313" key="2">
    <source>
        <dbReference type="EMBL" id="PKH40952.1"/>
    </source>
</evidence>
<dbReference type="Proteomes" id="UP000233565">
    <property type="component" value="Unassembled WGS sequence"/>
</dbReference>
<feature type="transmembrane region" description="Helical" evidence="1">
    <location>
        <begin position="156"/>
        <end position="174"/>
    </location>
</feature>